<evidence type="ECO:0000256" key="1">
    <source>
        <dbReference type="ARBA" id="ARBA00023122"/>
    </source>
</evidence>
<evidence type="ECO:0000256" key="2">
    <source>
        <dbReference type="PROSITE-ProRule" id="PRU00703"/>
    </source>
</evidence>
<dbReference type="Proteomes" id="UP001157440">
    <property type="component" value="Unassembled WGS sequence"/>
</dbReference>
<name>A0AA37T988_9HYPH</name>
<reference evidence="5" key="1">
    <citation type="journal article" date="2019" name="Int. J. Syst. Evol. Microbiol.">
        <title>The Global Catalogue of Microorganisms (GCM) 10K type strain sequencing project: providing services to taxonomists for standard genome sequencing and annotation.</title>
        <authorList>
            <consortium name="The Broad Institute Genomics Platform"/>
            <consortium name="The Broad Institute Genome Sequencing Center for Infectious Disease"/>
            <person name="Wu L."/>
            <person name="Ma J."/>
        </authorList>
    </citation>
    <scope>NUCLEOTIDE SEQUENCE [LARGE SCALE GENOMIC DNA]</scope>
    <source>
        <strain evidence="5">NBRC 103632</strain>
    </source>
</reference>
<evidence type="ECO:0000313" key="4">
    <source>
        <dbReference type="EMBL" id="GLS68999.1"/>
    </source>
</evidence>
<dbReference type="PANTHER" id="PTHR43080:SF2">
    <property type="entry name" value="CBS DOMAIN-CONTAINING PROTEIN"/>
    <property type="match status" value="1"/>
</dbReference>
<sequence length="156" mass="16890">MIEPALHNPPAEQLRVSDVMARDVEFIEPQASAQEAAILMGEIEVGALPVGSPDQVVGIVTDRDLLYRVVARGRDPTAISVQEVASRPVLSCRPDDTVRAALDVMVANYVRRLPVLDRSGTAVGWLTLADISRHLLVNDDALQVSLQGLLEGSDMR</sequence>
<evidence type="ECO:0000313" key="5">
    <source>
        <dbReference type="Proteomes" id="UP001157440"/>
    </source>
</evidence>
<dbReference type="Gene3D" id="3.10.580.10">
    <property type="entry name" value="CBS-domain"/>
    <property type="match status" value="1"/>
</dbReference>
<dbReference type="SMART" id="SM00116">
    <property type="entry name" value="CBS"/>
    <property type="match status" value="2"/>
</dbReference>
<dbReference type="InterPro" id="IPR051257">
    <property type="entry name" value="Diverse_CBS-Domain"/>
</dbReference>
<protein>
    <submittedName>
        <fullName evidence="4">Inosine-5-monophosphate dehydrogenase</fullName>
    </submittedName>
</protein>
<comment type="caution">
    <text evidence="4">The sequence shown here is derived from an EMBL/GenBank/DDBJ whole genome shotgun (WGS) entry which is preliminary data.</text>
</comment>
<dbReference type="InterPro" id="IPR000644">
    <property type="entry name" value="CBS_dom"/>
</dbReference>
<dbReference type="PANTHER" id="PTHR43080">
    <property type="entry name" value="CBS DOMAIN-CONTAINING PROTEIN CBSX3, MITOCHONDRIAL"/>
    <property type="match status" value="1"/>
</dbReference>
<evidence type="ECO:0000259" key="3">
    <source>
        <dbReference type="PROSITE" id="PS51371"/>
    </source>
</evidence>
<dbReference type="Pfam" id="PF00571">
    <property type="entry name" value="CBS"/>
    <property type="match status" value="2"/>
</dbReference>
<proteinExistence type="predicted"/>
<accession>A0AA37T988</accession>
<dbReference type="AlphaFoldDB" id="A0AA37T988"/>
<organism evidence="4 5">
    <name type="scientific">Methylobacterium tardum</name>
    <dbReference type="NCBI Taxonomy" id="374432"/>
    <lineage>
        <taxon>Bacteria</taxon>
        <taxon>Pseudomonadati</taxon>
        <taxon>Pseudomonadota</taxon>
        <taxon>Alphaproteobacteria</taxon>
        <taxon>Hyphomicrobiales</taxon>
        <taxon>Methylobacteriaceae</taxon>
        <taxon>Methylobacterium</taxon>
    </lineage>
</organism>
<dbReference type="EMBL" id="BSPL01000009">
    <property type="protein sequence ID" value="GLS68999.1"/>
    <property type="molecule type" value="Genomic_DNA"/>
</dbReference>
<gene>
    <name evidence="4" type="ORF">GCM10007890_10110</name>
</gene>
<keyword evidence="1 2" id="KW-0129">CBS domain</keyword>
<dbReference type="RefSeq" id="WP_238199102.1">
    <property type="nucleotide sequence ID" value="NZ_BPQZ01000031.1"/>
</dbReference>
<keyword evidence="5" id="KW-1185">Reference proteome</keyword>
<feature type="domain" description="CBS" evidence="3">
    <location>
        <begin position="20"/>
        <end position="76"/>
    </location>
</feature>
<dbReference type="PROSITE" id="PS51371">
    <property type="entry name" value="CBS"/>
    <property type="match status" value="2"/>
</dbReference>
<dbReference type="InterPro" id="IPR046342">
    <property type="entry name" value="CBS_dom_sf"/>
</dbReference>
<dbReference type="SUPFAM" id="SSF54631">
    <property type="entry name" value="CBS-domain pair"/>
    <property type="match status" value="1"/>
</dbReference>
<feature type="domain" description="CBS" evidence="3">
    <location>
        <begin position="85"/>
        <end position="142"/>
    </location>
</feature>